<evidence type="ECO:0000256" key="2">
    <source>
        <dbReference type="SAM" id="Phobius"/>
    </source>
</evidence>
<feature type="region of interest" description="Disordered" evidence="1">
    <location>
        <begin position="93"/>
        <end position="114"/>
    </location>
</feature>
<reference evidence="3" key="1">
    <citation type="journal article" date="2023" name="Mol. Phylogenet. Evol.">
        <title>Genome-scale phylogeny and comparative genomics of the fungal order Sordariales.</title>
        <authorList>
            <person name="Hensen N."/>
            <person name="Bonometti L."/>
            <person name="Westerberg I."/>
            <person name="Brannstrom I.O."/>
            <person name="Guillou S."/>
            <person name="Cros-Aarteil S."/>
            <person name="Calhoun S."/>
            <person name="Haridas S."/>
            <person name="Kuo A."/>
            <person name="Mondo S."/>
            <person name="Pangilinan J."/>
            <person name="Riley R."/>
            <person name="LaButti K."/>
            <person name="Andreopoulos B."/>
            <person name="Lipzen A."/>
            <person name="Chen C."/>
            <person name="Yan M."/>
            <person name="Daum C."/>
            <person name="Ng V."/>
            <person name="Clum A."/>
            <person name="Steindorff A."/>
            <person name="Ohm R.A."/>
            <person name="Martin F."/>
            <person name="Silar P."/>
            <person name="Natvig D.O."/>
            <person name="Lalanne C."/>
            <person name="Gautier V."/>
            <person name="Ament-Velasquez S.L."/>
            <person name="Kruys A."/>
            <person name="Hutchinson M.I."/>
            <person name="Powell A.J."/>
            <person name="Barry K."/>
            <person name="Miller A.N."/>
            <person name="Grigoriev I.V."/>
            <person name="Debuchy R."/>
            <person name="Gladieux P."/>
            <person name="Hiltunen Thoren M."/>
            <person name="Johannesson H."/>
        </authorList>
    </citation>
    <scope>NUCLEOTIDE SEQUENCE</scope>
    <source>
        <strain evidence="3">CBS 118394</strain>
    </source>
</reference>
<keyword evidence="2" id="KW-1133">Transmembrane helix</keyword>
<keyword evidence="2" id="KW-0472">Membrane</keyword>
<sequence length="257" mass="26694">MGFPPSDSALALEEAIQEKAGSRSHDNNPTLQIQRKRQAVAKRILLARLGVFTLAVCSLVLFGVQFPKLLQRISCHNGRILGHEVDVVMETEAGASSLGPGGWESERGAMDDVGHANTPLAASILQLAKRQANSSSVAPPSSSSPEPPSSTPISREPPNSSPSSSVDPPSSPSPDPPSSPSPSPSPPPPPPKSSTISTTPATPTTPTTTPSRNPPSVSSPKPPSPVSTPPPVATSTDEDPVPIPTRTTTVRCRSRTR</sequence>
<dbReference type="PRINTS" id="PR01217">
    <property type="entry name" value="PRICHEXTENSN"/>
</dbReference>
<organism evidence="3 4">
    <name type="scientific">Apodospora peruviana</name>
    <dbReference type="NCBI Taxonomy" id="516989"/>
    <lineage>
        <taxon>Eukaryota</taxon>
        <taxon>Fungi</taxon>
        <taxon>Dikarya</taxon>
        <taxon>Ascomycota</taxon>
        <taxon>Pezizomycotina</taxon>
        <taxon>Sordariomycetes</taxon>
        <taxon>Sordariomycetidae</taxon>
        <taxon>Sordariales</taxon>
        <taxon>Lasiosphaeriaceae</taxon>
        <taxon>Apodospora</taxon>
    </lineage>
</organism>
<gene>
    <name evidence="3" type="ORF">B0H66DRAFT_141650</name>
</gene>
<dbReference type="EMBL" id="JAUEDM010000002">
    <property type="protein sequence ID" value="KAK3325870.1"/>
    <property type="molecule type" value="Genomic_DNA"/>
</dbReference>
<feature type="region of interest" description="Disordered" evidence="1">
    <location>
        <begin position="128"/>
        <end position="257"/>
    </location>
</feature>
<feature type="transmembrane region" description="Helical" evidence="2">
    <location>
        <begin position="45"/>
        <end position="66"/>
    </location>
</feature>
<dbReference type="AlphaFoldDB" id="A0AAE0IIU5"/>
<feature type="compositionally biased region" description="Pro residues" evidence="1">
    <location>
        <begin position="220"/>
        <end position="232"/>
    </location>
</feature>
<feature type="compositionally biased region" description="Low complexity" evidence="1">
    <location>
        <begin position="193"/>
        <end position="219"/>
    </location>
</feature>
<evidence type="ECO:0000256" key="1">
    <source>
        <dbReference type="SAM" id="MobiDB-lite"/>
    </source>
</evidence>
<reference evidence="3" key="2">
    <citation type="submission" date="2023-06" db="EMBL/GenBank/DDBJ databases">
        <authorList>
            <consortium name="Lawrence Berkeley National Laboratory"/>
            <person name="Haridas S."/>
            <person name="Hensen N."/>
            <person name="Bonometti L."/>
            <person name="Westerberg I."/>
            <person name="Brannstrom I.O."/>
            <person name="Guillou S."/>
            <person name="Cros-Aarteil S."/>
            <person name="Calhoun S."/>
            <person name="Kuo A."/>
            <person name="Mondo S."/>
            <person name="Pangilinan J."/>
            <person name="Riley R."/>
            <person name="Labutti K."/>
            <person name="Andreopoulos B."/>
            <person name="Lipzen A."/>
            <person name="Chen C."/>
            <person name="Yanf M."/>
            <person name="Daum C."/>
            <person name="Ng V."/>
            <person name="Clum A."/>
            <person name="Steindorff A."/>
            <person name="Ohm R."/>
            <person name="Martin F."/>
            <person name="Silar P."/>
            <person name="Natvig D."/>
            <person name="Lalanne C."/>
            <person name="Gautier V."/>
            <person name="Ament-Velasquez S.L."/>
            <person name="Kruys A."/>
            <person name="Hutchinson M.I."/>
            <person name="Powell A.J."/>
            <person name="Barry K."/>
            <person name="Miller A.N."/>
            <person name="Grigoriev I.V."/>
            <person name="Debuchy R."/>
            <person name="Gladieux P."/>
            <person name="Thoren M.H."/>
            <person name="Johannesson H."/>
        </authorList>
    </citation>
    <scope>NUCLEOTIDE SEQUENCE</scope>
    <source>
        <strain evidence="3">CBS 118394</strain>
    </source>
</reference>
<feature type="compositionally biased region" description="Basic and acidic residues" evidence="1">
    <location>
        <begin position="104"/>
        <end position="114"/>
    </location>
</feature>
<keyword evidence="2" id="KW-0812">Transmembrane</keyword>
<accession>A0AAE0IIU5</accession>
<dbReference type="Proteomes" id="UP001283341">
    <property type="component" value="Unassembled WGS sequence"/>
</dbReference>
<comment type="caution">
    <text evidence="3">The sequence shown here is derived from an EMBL/GenBank/DDBJ whole genome shotgun (WGS) entry which is preliminary data.</text>
</comment>
<feature type="compositionally biased region" description="Pro residues" evidence="1">
    <location>
        <begin position="169"/>
        <end position="192"/>
    </location>
</feature>
<name>A0AAE0IIU5_9PEZI</name>
<keyword evidence="4" id="KW-1185">Reference proteome</keyword>
<evidence type="ECO:0000313" key="4">
    <source>
        <dbReference type="Proteomes" id="UP001283341"/>
    </source>
</evidence>
<evidence type="ECO:0000313" key="3">
    <source>
        <dbReference type="EMBL" id="KAK3325870.1"/>
    </source>
</evidence>
<protein>
    <submittedName>
        <fullName evidence="3">Uncharacterized protein</fullName>
    </submittedName>
</protein>
<feature type="compositionally biased region" description="Low complexity" evidence="1">
    <location>
        <begin position="134"/>
        <end position="144"/>
    </location>
</feature>
<proteinExistence type="predicted"/>
<feature type="compositionally biased region" description="Low complexity" evidence="1">
    <location>
        <begin position="151"/>
        <end position="168"/>
    </location>
</feature>